<protein>
    <submittedName>
        <fullName evidence="5">ATP-binding cassette domain-containing protein</fullName>
    </submittedName>
</protein>
<sequence length="225" mass="25783">MLAVRNLNFGYEKDKPLFKGISFEAHEGDIIWLRGPNGCGKTTLLRIIAQLIEADCEIYYEGRKLTDGGQILSQLSYIPVEPYLFDYLTGQENANFIRALFDIPEEQFNQEFGRMIDGFQMNHALKQFVQEYSLGMRHKLYWSSVLARKTSVILLDEPFSSFDPEAQAMASQMLTDRAKAGALIIFISHLKDLSREIATRTLEIQNGLLYESSKEYAKKEAENYV</sequence>
<organism evidence="5 6">
    <name type="scientific">Paenibacillus woosongensis</name>
    <dbReference type="NCBI Taxonomy" id="307580"/>
    <lineage>
        <taxon>Bacteria</taxon>
        <taxon>Bacillati</taxon>
        <taxon>Bacillota</taxon>
        <taxon>Bacilli</taxon>
        <taxon>Bacillales</taxon>
        <taxon>Paenibacillaceae</taxon>
        <taxon>Paenibacillus</taxon>
    </lineage>
</organism>
<proteinExistence type="predicted"/>
<reference evidence="5 6" key="1">
    <citation type="submission" date="2019-11" db="EMBL/GenBank/DDBJ databases">
        <title>Draft genome sequences of five Paenibacillus species of dairy origin.</title>
        <authorList>
            <person name="Olajide A.M."/>
            <person name="Chen S."/>
            <person name="Lapointe G."/>
        </authorList>
    </citation>
    <scope>NUCLEOTIDE SEQUENCE [LARGE SCALE GENOMIC DNA]</scope>
    <source>
        <strain evidence="5 6">12CR55</strain>
    </source>
</reference>
<dbReference type="SMART" id="SM00382">
    <property type="entry name" value="AAA"/>
    <property type="match status" value="1"/>
</dbReference>
<name>A0A7X2Z6X2_9BACL</name>
<dbReference type="Proteomes" id="UP000447876">
    <property type="component" value="Unassembled WGS sequence"/>
</dbReference>
<evidence type="ECO:0000259" key="4">
    <source>
        <dbReference type="PROSITE" id="PS50893"/>
    </source>
</evidence>
<evidence type="ECO:0000313" key="6">
    <source>
        <dbReference type="Proteomes" id="UP000447876"/>
    </source>
</evidence>
<keyword evidence="3 5" id="KW-0067">ATP-binding</keyword>
<dbReference type="Pfam" id="PF00005">
    <property type="entry name" value="ABC_tran"/>
    <property type="match status" value="1"/>
</dbReference>
<keyword evidence="1" id="KW-0813">Transport</keyword>
<evidence type="ECO:0000256" key="1">
    <source>
        <dbReference type="ARBA" id="ARBA00022448"/>
    </source>
</evidence>
<dbReference type="AlphaFoldDB" id="A0A7X2Z6X2"/>
<dbReference type="GO" id="GO:0005524">
    <property type="term" value="F:ATP binding"/>
    <property type="evidence" value="ECO:0007669"/>
    <property type="project" value="UniProtKB-KW"/>
</dbReference>
<dbReference type="InterPro" id="IPR027417">
    <property type="entry name" value="P-loop_NTPase"/>
</dbReference>
<dbReference type="EMBL" id="WNZW01000017">
    <property type="protein sequence ID" value="MUG47899.1"/>
    <property type="molecule type" value="Genomic_DNA"/>
</dbReference>
<dbReference type="PANTHER" id="PTHR42939:SF1">
    <property type="entry name" value="ABC TRANSPORTER ATP-BINDING PROTEIN ALBC-RELATED"/>
    <property type="match status" value="1"/>
</dbReference>
<evidence type="ECO:0000313" key="5">
    <source>
        <dbReference type="EMBL" id="MUG47899.1"/>
    </source>
</evidence>
<dbReference type="PROSITE" id="PS50893">
    <property type="entry name" value="ABC_TRANSPORTER_2"/>
    <property type="match status" value="1"/>
</dbReference>
<feature type="domain" description="ABC transporter" evidence="4">
    <location>
        <begin position="2"/>
        <end position="225"/>
    </location>
</feature>
<dbReference type="GO" id="GO:0016887">
    <property type="term" value="F:ATP hydrolysis activity"/>
    <property type="evidence" value="ECO:0007669"/>
    <property type="project" value="InterPro"/>
</dbReference>
<gene>
    <name evidence="5" type="ORF">GNP95_23435</name>
</gene>
<dbReference type="Gene3D" id="3.40.50.300">
    <property type="entry name" value="P-loop containing nucleotide triphosphate hydrolases"/>
    <property type="match status" value="1"/>
</dbReference>
<evidence type="ECO:0000256" key="2">
    <source>
        <dbReference type="ARBA" id="ARBA00022741"/>
    </source>
</evidence>
<accession>A0A7X2Z6X2</accession>
<dbReference type="PANTHER" id="PTHR42939">
    <property type="entry name" value="ABC TRANSPORTER ATP-BINDING PROTEIN ALBC-RELATED"/>
    <property type="match status" value="1"/>
</dbReference>
<dbReference type="InterPro" id="IPR051782">
    <property type="entry name" value="ABC_Transporter_VariousFunc"/>
</dbReference>
<dbReference type="InterPro" id="IPR003439">
    <property type="entry name" value="ABC_transporter-like_ATP-bd"/>
</dbReference>
<dbReference type="OrthoDB" id="9804819at2"/>
<keyword evidence="2" id="KW-0547">Nucleotide-binding</keyword>
<dbReference type="SUPFAM" id="SSF52540">
    <property type="entry name" value="P-loop containing nucleoside triphosphate hydrolases"/>
    <property type="match status" value="1"/>
</dbReference>
<comment type="caution">
    <text evidence="5">The sequence shown here is derived from an EMBL/GenBank/DDBJ whole genome shotgun (WGS) entry which is preliminary data.</text>
</comment>
<evidence type="ECO:0000256" key="3">
    <source>
        <dbReference type="ARBA" id="ARBA00022840"/>
    </source>
</evidence>
<dbReference type="InterPro" id="IPR003593">
    <property type="entry name" value="AAA+_ATPase"/>
</dbReference>